<protein>
    <submittedName>
        <fullName evidence="2 3">Pyridoxamine 5'-phosphate oxidase</fullName>
    </submittedName>
</protein>
<feature type="domain" description="Pyridoxamine 5'-phosphate oxidase Alr4036 family FMN-binding" evidence="1">
    <location>
        <begin position="1"/>
        <end position="93"/>
    </location>
</feature>
<reference evidence="3" key="2">
    <citation type="submission" date="2023-07" db="EMBL/GenBank/DDBJ databases">
        <title>Genome content predicts the carbon catabolic preferences of heterotrophic bacteria.</title>
        <authorList>
            <person name="Gralka M."/>
        </authorList>
    </citation>
    <scope>NUCLEOTIDE SEQUENCE</scope>
    <source>
        <strain evidence="3">F2M12</strain>
    </source>
</reference>
<dbReference type="Gene3D" id="2.30.110.10">
    <property type="entry name" value="Electron Transport, Fmn-binding Protein, Chain A"/>
    <property type="match status" value="1"/>
</dbReference>
<dbReference type="PANTHER" id="PTHR28243:SF1">
    <property type="entry name" value="PYRIDOXAMINE 5'-PHOSPHATE OXIDASE ALR4036 FAMILY FMN-BINDING DOMAIN-CONTAINING PROTEIN"/>
    <property type="match status" value="1"/>
</dbReference>
<reference evidence="2 4" key="1">
    <citation type="submission" date="2015-12" db="EMBL/GenBank/DDBJ databases">
        <title>Intraspecies pangenome expansion in the marine bacterium Alteromonas.</title>
        <authorList>
            <person name="Lopez-Perez M."/>
            <person name="Rodriguez-Valera F."/>
        </authorList>
    </citation>
    <scope>NUCLEOTIDE SEQUENCE [LARGE SCALE GENOMIC DNA]</scope>
    <source>
        <strain evidence="2 4">LMG 21861</strain>
    </source>
</reference>
<dbReference type="InterPro" id="IPR012349">
    <property type="entry name" value="Split_barrel_FMN-bd"/>
</dbReference>
<dbReference type="EMBL" id="JAUOQI010000018">
    <property type="protein sequence ID" value="MDO6579347.1"/>
    <property type="molecule type" value="Genomic_DNA"/>
</dbReference>
<dbReference type="InterPro" id="IPR024624">
    <property type="entry name" value="Pyridox_Oxase_Alr4036_FMN-bd"/>
</dbReference>
<dbReference type="RefSeq" id="WP_057792364.1">
    <property type="nucleotide sequence ID" value="NZ_CAXIBE010000018.1"/>
</dbReference>
<evidence type="ECO:0000259" key="1">
    <source>
        <dbReference type="Pfam" id="PF12766"/>
    </source>
</evidence>
<dbReference type="AlphaFoldDB" id="A0AAW7Z997"/>
<dbReference type="Proteomes" id="UP000056750">
    <property type="component" value="Chromosome"/>
</dbReference>
<dbReference type="Pfam" id="PF12766">
    <property type="entry name" value="Pyridox_oxase_2"/>
    <property type="match status" value="1"/>
</dbReference>
<evidence type="ECO:0000313" key="2">
    <source>
        <dbReference type="EMBL" id="AMJ73922.1"/>
    </source>
</evidence>
<keyword evidence="4" id="KW-1185">Reference proteome</keyword>
<dbReference type="GeneID" id="83257619"/>
<evidence type="ECO:0000313" key="5">
    <source>
        <dbReference type="Proteomes" id="UP001170717"/>
    </source>
</evidence>
<evidence type="ECO:0000313" key="3">
    <source>
        <dbReference type="EMBL" id="MDO6579347.1"/>
    </source>
</evidence>
<sequence length="185" mass="21317">MPQWRTGLTKSLHASRSMPESRYFQLATADKDGVPYCRTVVYRGLSDDNKLIVISDTRTEKYNQLSQQAKAQGCWYFSKTREQYRFSVNATIVTESEDRPIIEAHWAKLSDAGKKQFLWGEPGTPRNNGLPLQIAGDYSVAPEHFCVILLDIFNVDYLNLRGNPQYRELHRRDEMGNWISQSIVP</sequence>
<accession>A0AAW7Z997</accession>
<dbReference type="Proteomes" id="UP001170717">
    <property type="component" value="Unassembled WGS sequence"/>
</dbReference>
<dbReference type="KEGG" id="asq:AVL57_07960"/>
<dbReference type="EMBL" id="CP013926">
    <property type="protein sequence ID" value="AMJ73922.1"/>
    <property type="molecule type" value="Genomic_DNA"/>
</dbReference>
<dbReference type="GO" id="GO:0010181">
    <property type="term" value="F:FMN binding"/>
    <property type="evidence" value="ECO:0007669"/>
    <property type="project" value="InterPro"/>
</dbReference>
<dbReference type="SUPFAM" id="SSF50475">
    <property type="entry name" value="FMN-binding split barrel"/>
    <property type="match status" value="1"/>
</dbReference>
<proteinExistence type="predicted"/>
<name>A0AAW7Z997_9ALTE</name>
<gene>
    <name evidence="2" type="ORF">AVL57_07960</name>
    <name evidence="3" type="ORF">Q4527_18260</name>
</gene>
<organism evidence="3 5">
    <name type="scientific">Alteromonas stellipolaris</name>
    <dbReference type="NCBI Taxonomy" id="233316"/>
    <lineage>
        <taxon>Bacteria</taxon>
        <taxon>Pseudomonadati</taxon>
        <taxon>Pseudomonadota</taxon>
        <taxon>Gammaproteobacteria</taxon>
        <taxon>Alteromonadales</taxon>
        <taxon>Alteromonadaceae</taxon>
        <taxon>Alteromonas/Salinimonas group</taxon>
        <taxon>Alteromonas</taxon>
    </lineage>
</organism>
<evidence type="ECO:0000313" key="4">
    <source>
        <dbReference type="Proteomes" id="UP000056750"/>
    </source>
</evidence>
<dbReference type="PANTHER" id="PTHR28243">
    <property type="entry name" value="AGL049CP"/>
    <property type="match status" value="1"/>
</dbReference>